<dbReference type="Gene3D" id="3.30.50.10">
    <property type="entry name" value="Erythroid Transcription Factor GATA-1, subunit A"/>
    <property type="match status" value="1"/>
</dbReference>
<dbReference type="SMART" id="SM00401">
    <property type="entry name" value="ZnF_GATA"/>
    <property type="match status" value="1"/>
</dbReference>
<evidence type="ECO:0000256" key="3">
    <source>
        <dbReference type="ARBA" id="ARBA00022723"/>
    </source>
</evidence>
<dbReference type="GO" id="GO:0043565">
    <property type="term" value="F:sequence-specific DNA binding"/>
    <property type="evidence" value="ECO:0007669"/>
    <property type="project" value="InterPro"/>
</dbReference>
<dbReference type="EMBL" id="LR881466">
    <property type="protein sequence ID" value="CAD5312065.1"/>
    <property type="molecule type" value="Genomic_DNA"/>
</dbReference>
<keyword evidence="5" id="KW-0862">Zinc</keyword>
<evidence type="ECO:0000256" key="4">
    <source>
        <dbReference type="ARBA" id="ARBA00022771"/>
    </source>
</evidence>
<feature type="compositionally biased region" description="Polar residues" evidence="12">
    <location>
        <begin position="131"/>
        <end position="141"/>
    </location>
</feature>
<dbReference type="GO" id="GO:0006355">
    <property type="term" value="P:regulation of DNA-templated transcription"/>
    <property type="evidence" value="ECO:0007669"/>
    <property type="project" value="InterPro"/>
</dbReference>
<keyword evidence="7" id="KW-0238">DNA-binding</keyword>
<dbReference type="PROSITE" id="PS50114">
    <property type="entry name" value="GATA_ZN_FINGER_2"/>
    <property type="match status" value="1"/>
</dbReference>
<keyword evidence="4 11" id="KW-0863">Zinc-finger</keyword>
<evidence type="ECO:0000256" key="10">
    <source>
        <dbReference type="ARBA" id="ARBA00023242"/>
    </source>
</evidence>
<dbReference type="PANTHER" id="PTHR45658:SF154">
    <property type="entry name" value="GATA TRANSCRIPTION FACTOR 10-RELATED"/>
    <property type="match status" value="1"/>
</dbReference>
<dbReference type="SUPFAM" id="SSF57716">
    <property type="entry name" value="Glucocorticoid receptor-like (DNA-binding domain)"/>
    <property type="match status" value="1"/>
</dbReference>
<sequence length="371" mass="40997">MNWLPEAEAEDDFKGLLSGDFFDDLINHLDVPLDDIDTTNGEGDWVDRFQDLEPPPMDMFPTLPSDLTSCGSGMAKAPRVDIQRNIPALKQSYSSEALSSTLHQSSAPPEIKVSKLFQSLSPVSVLENSYGSLSTHNNGSQRLAFPVKGMRSKRKRPTTLRLSYLFPSEPRKPEKSTPGKPESECYFSSEQHAKKKRKIHLTTRTVSSTLEASNSDGIVRKCTHCETTKTPQWREGPSGPKTLCNACGVRFRSGRLVPEYRPASSPTFIPAVHSNSHRKIIEMRRKDDEQFDSSMIRAVISRGSSAISLFIFIACSMPFSVTCASTPTNSTSLSKKDLSEPFGIKDSVLTSGIGNVEAHYVLGVIIIDKEH</sequence>
<evidence type="ECO:0000256" key="11">
    <source>
        <dbReference type="PROSITE-ProRule" id="PRU00094"/>
    </source>
</evidence>
<keyword evidence="8" id="KW-0010">Activator</keyword>
<protein>
    <submittedName>
        <fullName evidence="14">(thale cress) hypothetical protein</fullName>
    </submittedName>
</protein>
<evidence type="ECO:0000313" key="14">
    <source>
        <dbReference type="EMBL" id="CAD5312065.1"/>
    </source>
</evidence>
<dbReference type="CDD" id="cd00202">
    <property type="entry name" value="ZnF_GATA"/>
    <property type="match status" value="1"/>
</dbReference>
<reference evidence="14 15" key="1">
    <citation type="submission" date="2020-09" db="EMBL/GenBank/DDBJ databases">
        <authorList>
            <person name="Ashkenazy H."/>
        </authorList>
    </citation>
    <scope>NUCLEOTIDE SEQUENCE [LARGE SCALE GENOMIC DNA]</scope>
    <source>
        <strain evidence="15">cv. Cdm-0</strain>
    </source>
</reference>
<name>A0A7G2DR97_ARATH</name>
<dbReference type="FunFam" id="3.30.50.10:FF:000018">
    <property type="entry name" value="GATA transcription factor"/>
    <property type="match status" value="1"/>
</dbReference>
<keyword evidence="6" id="KW-0805">Transcription regulation</keyword>
<evidence type="ECO:0000256" key="6">
    <source>
        <dbReference type="ARBA" id="ARBA00023015"/>
    </source>
</evidence>
<feature type="domain" description="GATA-type" evidence="13">
    <location>
        <begin position="220"/>
        <end position="252"/>
    </location>
</feature>
<accession>A0A7G2DR97</accession>
<organism evidence="14 15">
    <name type="scientific">Arabidopsis thaliana</name>
    <name type="common">Mouse-ear cress</name>
    <dbReference type="NCBI Taxonomy" id="3702"/>
    <lineage>
        <taxon>Eukaryota</taxon>
        <taxon>Viridiplantae</taxon>
        <taxon>Streptophyta</taxon>
        <taxon>Embryophyta</taxon>
        <taxon>Tracheophyta</taxon>
        <taxon>Spermatophyta</taxon>
        <taxon>Magnoliopsida</taxon>
        <taxon>eudicotyledons</taxon>
        <taxon>Gunneridae</taxon>
        <taxon>Pentapetalae</taxon>
        <taxon>rosids</taxon>
        <taxon>malvids</taxon>
        <taxon>Brassicales</taxon>
        <taxon>Brassicaceae</taxon>
        <taxon>Camelineae</taxon>
        <taxon>Arabidopsis</taxon>
    </lineage>
</organism>
<dbReference type="Proteomes" id="UP000516314">
    <property type="component" value="Chromosome 1"/>
</dbReference>
<evidence type="ECO:0000256" key="1">
    <source>
        <dbReference type="ARBA" id="ARBA00004123"/>
    </source>
</evidence>
<evidence type="ECO:0000256" key="2">
    <source>
        <dbReference type="ARBA" id="ARBA00005694"/>
    </source>
</evidence>
<feature type="region of interest" description="Disordered" evidence="12">
    <location>
        <begin position="131"/>
        <end position="189"/>
    </location>
</feature>
<comment type="similarity">
    <text evidence="2">Belongs to the type IV zinc-finger family. Class A subfamily.</text>
</comment>
<dbReference type="PANTHER" id="PTHR45658">
    <property type="entry name" value="GATA TRANSCRIPTION FACTOR"/>
    <property type="match status" value="1"/>
</dbReference>
<comment type="subcellular location">
    <subcellularLocation>
        <location evidence="1">Nucleus</location>
    </subcellularLocation>
</comment>
<dbReference type="GO" id="GO:0008270">
    <property type="term" value="F:zinc ion binding"/>
    <property type="evidence" value="ECO:0007669"/>
    <property type="project" value="UniProtKB-KW"/>
</dbReference>
<evidence type="ECO:0000256" key="5">
    <source>
        <dbReference type="ARBA" id="ARBA00022833"/>
    </source>
</evidence>
<evidence type="ECO:0000256" key="12">
    <source>
        <dbReference type="SAM" id="MobiDB-lite"/>
    </source>
</evidence>
<keyword evidence="3" id="KW-0479">Metal-binding</keyword>
<evidence type="ECO:0000256" key="9">
    <source>
        <dbReference type="ARBA" id="ARBA00023163"/>
    </source>
</evidence>
<dbReference type="InterPro" id="IPR000679">
    <property type="entry name" value="Znf_GATA"/>
</dbReference>
<evidence type="ECO:0000256" key="7">
    <source>
        <dbReference type="ARBA" id="ARBA00023125"/>
    </source>
</evidence>
<evidence type="ECO:0000259" key="13">
    <source>
        <dbReference type="PROSITE" id="PS50114"/>
    </source>
</evidence>
<gene>
    <name evidence="14" type="ORF">AT9943_LOCUS640</name>
</gene>
<feature type="compositionally biased region" description="Basic and acidic residues" evidence="12">
    <location>
        <begin position="169"/>
        <end position="183"/>
    </location>
</feature>
<dbReference type="AlphaFoldDB" id="A0A7G2DR97"/>
<dbReference type="InterPro" id="IPR051140">
    <property type="entry name" value="GATA_TF"/>
</dbReference>
<proteinExistence type="inferred from homology"/>
<dbReference type="GO" id="GO:0005634">
    <property type="term" value="C:nucleus"/>
    <property type="evidence" value="ECO:0007669"/>
    <property type="project" value="UniProtKB-SubCell"/>
</dbReference>
<keyword evidence="10" id="KW-0539">Nucleus</keyword>
<evidence type="ECO:0000313" key="15">
    <source>
        <dbReference type="Proteomes" id="UP000516314"/>
    </source>
</evidence>
<dbReference type="Pfam" id="PF00320">
    <property type="entry name" value="GATA"/>
    <property type="match status" value="1"/>
</dbReference>
<dbReference type="PROSITE" id="PS00344">
    <property type="entry name" value="GATA_ZN_FINGER_1"/>
    <property type="match status" value="1"/>
</dbReference>
<keyword evidence="9" id="KW-0804">Transcription</keyword>
<dbReference type="InterPro" id="IPR013088">
    <property type="entry name" value="Znf_NHR/GATA"/>
</dbReference>
<evidence type="ECO:0000256" key="8">
    <source>
        <dbReference type="ARBA" id="ARBA00023159"/>
    </source>
</evidence>